<evidence type="ECO:0000313" key="2">
    <source>
        <dbReference type="Proteomes" id="UP001160148"/>
    </source>
</evidence>
<evidence type="ECO:0000313" key="1">
    <source>
        <dbReference type="EMBL" id="CAI6356310.1"/>
    </source>
</evidence>
<proteinExistence type="predicted"/>
<protein>
    <recommendedName>
        <fullName evidence="3">DDE Tnp4 domain-containing protein</fullName>
    </recommendedName>
</protein>
<dbReference type="AlphaFoldDB" id="A0AAV0WJP8"/>
<organism evidence="1 2">
    <name type="scientific">Macrosiphum euphorbiae</name>
    <name type="common">potato aphid</name>
    <dbReference type="NCBI Taxonomy" id="13131"/>
    <lineage>
        <taxon>Eukaryota</taxon>
        <taxon>Metazoa</taxon>
        <taxon>Ecdysozoa</taxon>
        <taxon>Arthropoda</taxon>
        <taxon>Hexapoda</taxon>
        <taxon>Insecta</taxon>
        <taxon>Pterygota</taxon>
        <taxon>Neoptera</taxon>
        <taxon>Paraneoptera</taxon>
        <taxon>Hemiptera</taxon>
        <taxon>Sternorrhyncha</taxon>
        <taxon>Aphidomorpha</taxon>
        <taxon>Aphidoidea</taxon>
        <taxon>Aphididae</taxon>
        <taxon>Macrosiphini</taxon>
        <taxon>Macrosiphum</taxon>
    </lineage>
</organism>
<keyword evidence="2" id="KW-1185">Reference proteome</keyword>
<comment type="caution">
    <text evidence="1">The sequence shown here is derived from an EMBL/GenBank/DDBJ whole genome shotgun (WGS) entry which is preliminary data.</text>
</comment>
<name>A0AAV0WJP8_9HEMI</name>
<dbReference type="EMBL" id="CARXXK010000002">
    <property type="protein sequence ID" value="CAI6356310.1"/>
    <property type="molecule type" value="Genomic_DNA"/>
</dbReference>
<dbReference type="Proteomes" id="UP001160148">
    <property type="component" value="Unassembled WGS sequence"/>
</dbReference>
<gene>
    <name evidence="1" type="ORF">MEUPH1_LOCUS12057</name>
</gene>
<accession>A0AAV0WJP8</accession>
<reference evidence="1 2" key="1">
    <citation type="submission" date="2023-01" db="EMBL/GenBank/DDBJ databases">
        <authorList>
            <person name="Whitehead M."/>
        </authorList>
    </citation>
    <scope>NUCLEOTIDE SEQUENCE [LARGE SCALE GENOMIC DNA]</scope>
</reference>
<sequence>MSSKWRIFRRPIIASEKTVNAIIKAAVVLHNYIKKSEKMEGINSYCPATLPDHYNNGLLIPGQWRRNLSSNALQLITQTGSNTHSRNAKEVREKLMNYYTGIGAIPSVSI</sequence>
<evidence type="ECO:0008006" key="3">
    <source>
        <dbReference type="Google" id="ProtNLM"/>
    </source>
</evidence>